<dbReference type="PANTHER" id="PTHR13323">
    <property type="entry name" value="LATE ENDOSOMAL/LYSOSOMAL MP1 INTERACTING PROTEIN"/>
    <property type="match status" value="1"/>
</dbReference>
<proteinExistence type="predicted"/>
<protein>
    <submittedName>
        <fullName evidence="2">Uncharacterized protein</fullName>
    </submittedName>
</protein>
<dbReference type="GO" id="GO:0005085">
    <property type="term" value="F:guanyl-nucleotide exchange factor activity"/>
    <property type="evidence" value="ECO:0007669"/>
    <property type="project" value="InterPro"/>
</dbReference>
<sequence length="99" mass="10851">MLKARAIERWNDAGQNGKSFSNSNVYAALLSNIWETFEQQGVRDELTEMLISCDAGMIAVMRISPMLLAIVSDGSVPIGQLKVKLRGLSEHLQGLADMV</sequence>
<evidence type="ECO:0000313" key="2">
    <source>
        <dbReference type="WBParaSite" id="jg10815"/>
    </source>
</evidence>
<name>A0A915CPH1_9BILA</name>
<evidence type="ECO:0000313" key="1">
    <source>
        <dbReference type="Proteomes" id="UP000887574"/>
    </source>
</evidence>
<keyword evidence="1" id="KW-1185">Reference proteome</keyword>
<reference evidence="2" key="1">
    <citation type="submission" date="2022-11" db="UniProtKB">
        <authorList>
            <consortium name="WormBaseParasite"/>
        </authorList>
    </citation>
    <scope>IDENTIFICATION</scope>
</reference>
<organism evidence="1 2">
    <name type="scientific">Ditylenchus dipsaci</name>
    <dbReference type="NCBI Taxonomy" id="166011"/>
    <lineage>
        <taxon>Eukaryota</taxon>
        <taxon>Metazoa</taxon>
        <taxon>Ecdysozoa</taxon>
        <taxon>Nematoda</taxon>
        <taxon>Chromadorea</taxon>
        <taxon>Rhabditida</taxon>
        <taxon>Tylenchina</taxon>
        <taxon>Tylenchomorpha</taxon>
        <taxon>Sphaerularioidea</taxon>
        <taxon>Anguinidae</taxon>
        <taxon>Anguininae</taxon>
        <taxon>Ditylenchus</taxon>
    </lineage>
</organism>
<dbReference type="Proteomes" id="UP000887574">
    <property type="component" value="Unplaced"/>
</dbReference>
<dbReference type="GO" id="GO:0032008">
    <property type="term" value="P:positive regulation of TOR signaling"/>
    <property type="evidence" value="ECO:0007669"/>
    <property type="project" value="InterPro"/>
</dbReference>
<dbReference type="WBParaSite" id="jg10815">
    <property type="protein sequence ID" value="jg10815"/>
    <property type="gene ID" value="jg10815"/>
</dbReference>
<accession>A0A915CPH1</accession>
<dbReference type="AlphaFoldDB" id="A0A915CPH1"/>
<dbReference type="Gene3D" id="3.30.450.30">
    <property type="entry name" value="Dynein light chain 2a, cytoplasmic"/>
    <property type="match status" value="1"/>
</dbReference>
<dbReference type="InterPro" id="IPR037587">
    <property type="entry name" value="LAMTOR2-like"/>
</dbReference>
<dbReference type="GO" id="GO:0060090">
    <property type="term" value="F:molecular adaptor activity"/>
    <property type="evidence" value="ECO:0007669"/>
    <property type="project" value="InterPro"/>
</dbReference>
<dbReference type="SUPFAM" id="SSF103196">
    <property type="entry name" value="Roadblock/LC7 domain"/>
    <property type="match status" value="1"/>
</dbReference>